<reference evidence="2" key="1">
    <citation type="journal article" date="2019" name="Int. J. Syst. Evol. Microbiol.">
        <title>The Global Catalogue of Microorganisms (GCM) 10K type strain sequencing project: providing services to taxonomists for standard genome sequencing and annotation.</title>
        <authorList>
            <consortium name="The Broad Institute Genomics Platform"/>
            <consortium name="The Broad Institute Genome Sequencing Center for Infectious Disease"/>
            <person name="Wu L."/>
            <person name="Ma J."/>
        </authorList>
    </citation>
    <scope>NUCLEOTIDE SEQUENCE [LARGE SCALE GENOMIC DNA]</scope>
    <source>
        <strain evidence="2">JCM 19125</strain>
    </source>
</reference>
<accession>A0ABP9FFX3</accession>
<organism evidence="1 2">
    <name type="scientific">Tessaracoccus lubricantis</name>
    <dbReference type="NCBI Taxonomy" id="545543"/>
    <lineage>
        <taxon>Bacteria</taxon>
        <taxon>Bacillati</taxon>
        <taxon>Actinomycetota</taxon>
        <taxon>Actinomycetes</taxon>
        <taxon>Propionibacteriales</taxon>
        <taxon>Propionibacteriaceae</taxon>
        <taxon>Tessaracoccus</taxon>
    </lineage>
</organism>
<gene>
    <name evidence="1" type="ORF">GCM10025789_20810</name>
</gene>
<keyword evidence="2" id="KW-1185">Reference proteome</keyword>
<protein>
    <submittedName>
        <fullName evidence="1">Uncharacterized protein</fullName>
    </submittedName>
</protein>
<dbReference type="Proteomes" id="UP001501521">
    <property type="component" value="Unassembled WGS sequence"/>
</dbReference>
<evidence type="ECO:0000313" key="2">
    <source>
        <dbReference type="Proteomes" id="UP001501521"/>
    </source>
</evidence>
<sequence>MSKLNRRIGLTAVAVSGIMAVTAVTASAHHCYKAEWEGAAYAAMKSGPAIRATQVWVANDVVRLVGLRRRWACSSAPTVTVRSSLLSNGTTGGTMMMWRR</sequence>
<evidence type="ECO:0000313" key="1">
    <source>
        <dbReference type="EMBL" id="GAA4901995.1"/>
    </source>
</evidence>
<name>A0ABP9FFX3_9ACTN</name>
<comment type="caution">
    <text evidence="1">The sequence shown here is derived from an EMBL/GenBank/DDBJ whole genome shotgun (WGS) entry which is preliminary data.</text>
</comment>
<dbReference type="EMBL" id="BAABLV010000035">
    <property type="protein sequence ID" value="GAA4901995.1"/>
    <property type="molecule type" value="Genomic_DNA"/>
</dbReference>
<proteinExistence type="predicted"/>